<dbReference type="RefSeq" id="XP_022655402.1">
    <property type="nucleotide sequence ID" value="XM_022799667.1"/>
</dbReference>
<evidence type="ECO:0000256" key="3">
    <source>
        <dbReference type="ARBA" id="ARBA00022692"/>
    </source>
</evidence>
<dbReference type="InterPro" id="IPR017452">
    <property type="entry name" value="GPCR_Rhodpsn_7TM"/>
</dbReference>
<evidence type="ECO:0000256" key="5">
    <source>
        <dbReference type="ARBA" id="ARBA00023040"/>
    </source>
</evidence>
<dbReference type="EnsemblMetazoa" id="XM_022799668">
    <property type="protein sequence ID" value="XP_022655403"/>
    <property type="gene ID" value="LOC111248002"/>
</dbReference>
<dbReference type="EnsemblMetazoa" id="XM_022799670">
    <property type="protein sequence ID" value="XP_022655405"/>
    <property type="gene ID" value="LOC111248002"/>
</dbReference>
<dbReference type="KEGG" id="vde:111248002"/>
<protein>
    <recommendedName>
        <fullName evidence="11">G-protein coupled receptors family 1 profile domain-containing protein</fullName>
    </recommendedName>
</protein>
<reference evidence="12" key="1">
    <citation type="submission" date="2021-01" db="UniProtKB">
        <authorList>
            <consortium name="EnsemblMetazoa"/>
        </authorList>
    </citation>
    <scope>IDENTIFICATION</scope>
</reference>
<keyword evidence="13" id="KW-1185">Reference proteome</keyword>
<dbReference type="EnsemblMetazoa" id="XM_022799667">
    <property type="protein sequence ID" value="XP_022655402"/>
    <property type="gene ID" value="LOC111248002"/>
</dbReference>
<feature type="region of interest" description="Disordered" evidence="9">
    <location>
        <begin position="384"/>
        <end position="428"/>
    </location>
</feature>
<dbReference type="GO" id="GO:0005886">
    <property type="term" value="C:plasma membrane"/>
    <property type="evidence" value="ECO:0007669"/>
    <property type="project" value="TreeGrafter"/>
</dbReference>
<dbReference type="InterPro" id="IPR000276">
    <property type="entry name" value="GPCR_Rhodpsn"/>
</dbReference>
<feature type="domain" description="G-protein coupled receptors family 1 profile" evidence="11">
    <location>
        <begin position="48"/>
        <end position="266"/>
    </location>
</feature>
<dbReference type="PANTHER" id="PTHR45695">
    <property type="entry name" value="LEUCOKININ RECEPTOR-RELATED"/>
    <property type="match status" value="1"/>
</dbReference>
<evidence type="ECO:0000256" key="6">
    <source>
        <dbReference type="ARBA" id="ARBA00023136"/>
    </source>
</evidence>
<evidence type="ECO:0000256" key="7">
    <source>
        <dbReference type="ARBA" id="ARBA00023170"/>
    </source>
</evidence>
<dbReference type="Gene3D" id="1.20.1070.10">
    <property type="entry name" value="Rhodopsin 7-helix transmembrane proteins"/>
    <property type="match status" value="1"/>
</dbReference>
<feature type="transmembrane region" description="Helical" evidence="10">
    <location>
        <begin position="248"/>
        <end position="265"/>
    </location>
</feature>
<dbReference type="RefSeq" id="XP_022655403.1">
    <property type="nucleotide sequence ID" value="XM_022799668.1"/>
</dbReference>
<dbReference type="Pfam" id="PF00001">
    <property type="entry name" value="7tm_1"/>
    <property type="match status" value="1"/>
</dbReference>
<name>A0A7M7K495_VARDE</name>
<keyword evidence="8" id="KW-0807">Transducer</keyword>
<accession>A0A7M7K495</accession>
<feature type="transmembrane region" description="Helical" evidence="10">
    <location>
        <begin position="30"/>
        <end position="57"/>
    </location>
</feature>
<dbReference type="OrthoDB" id="6503655at2759"/>
<dbReference type="GO" id="GO:0004930">
    <property type="term" value="F:G protein-coupled receptor activity"/>
    <property type="evidence" value="ECO:0007669"/>
    <property type="project" value="UniProtKB-KW"/>
</dbReference>
<dbReference type="EnsemblMetazoa" id="XM_022799669">
    <property type="protein sequence ID" value="XP_022655404"/>
    <property type="gene ID" value="LOC111248002"/>
</dbReference>
<feature type="transmembrane region" description="Helical" evidence="10">
    <location>
        <begin position="199"/>
        <end position="227"/>
    </location>
</feature>
<keyword evidence="4 10" id="KW-1133">Transmembrane helix</keyword>
<dbReference type="InParanoid" id="A0A7M7K495"/>
<dbReference type="GeneID" id="111248002"/>
<evidence type="ECO:0000256" key="2">
    <source>
        <dbReference type="ARBA" id="ARBA00010663"/>
    </source>
</evidence>
<feature type="transmembrane region" description="Helical" evidence="10">
    <location>
        <begin position="114"/>
        <end position="131"/>
    </location>
</feature>
<feature type="compositionally biased region" description="Polar residues" evidence="9">
    <location>
        <begin position="384"/>
        <end position="393"/>
    </location>
</feature>
<feature type="compositionally biased region" description="Basic and acidic residues" evidence="9">
    <location>
        <begin position="419"/>
        <end position="428"/>
    </location>
</feature>
<organism evidence="12 13">
    <name type="scientific">Varroa destructor</name>
    <name type="common">Honeybee mite</name>
    <dbReference type="NCBI Taxonomy" id="109461"/>
    <lineage>
        <taxon>Eukaryota</taxon>
        <taxon>Metazoa</taxon>
        <taxon>Ecdysozoa</taxon>
        <taxon>Arthropoda</taxon>
        <taxon>Chelicerata</taxon>
        <taxon>Arachnida</taxon>
        <taxon>Acari</taxon>
        <taxon>Parasitiformes</taxon>
        <taxon>Mesostigmata</taxon>
        <taxon>Gamasina</taxon>
        <taxon>Dermanyssoidea</taxon>
        <taxon>Varroidae</taxon>
        <taxon>Varroa</taxon>
    </lineage>
</organism>
<dbReference type="Proteomes" id="UP000594260">
    <property type="component" value="Unplaced"/>
</dbReference>
<keyword evidence="6 10" id="KW-0472">Membrane</keyword>
<feature type="transmembrane region" description="Helical" evidence="10">
    <location>
        <begin position="69"/>
        <end position="94"/>
    </location>
</feature>
<evidence type="ECO:0000256" key="4">
    <source>
        <dbReference type="ARBA" id="ARBA00022989"/>
    </source>
</evidence>
<dbReference type="PRINTS" id="PR00237">
    <property type="entry name" value="GPCRRHODOPSN"/>
</dbReference>
<dbReference type="RefSeq" id="XP_022655404.1">
    <property type="nucleotide sequence ID" value="XM_022799669.1"/>
</dbReference>
<comment type="similarity">
    <text evidence="2">Belongs to the G-protein coupled receptor 1 family.</text>
</comment>
<dbReference type="OMA" id="MRATSHI"/>
<dbReference type="RefSeq" id="XP_022655400.1">
    <property type="nucleotide sequence ID" value="XM_022799665.1"/>
</dbReference>
<keyword evidence="3 10" id="KW-0812">Transmembrane</keyword>
<proteinExistence type="inferred from homology"/>
<evidence type="ECO:0000313" key="12">
    <source>
        <dbReference type="EnsemblMetazoa" id="XP_022655402"/>
    </source>
</evidence>
<comment type="subcellular location">
    <subcellularLocation>
        <location evidence="1">Membrane</location>
        <topology evidence="1">Multi-pass membrane protein</topology>
    </subcellularLocation>
</comment>
<feature type="region of interest" description="Disordered" evidence="9">
    <location>
        <begin position="322"/>
        <end position="367"/>
    </location>
</feature>
<evidence type="ECO:0000256" key="9">
    <source>
        <dbReference type="SAM" id="MobiDB-lite"/>
    </source>
</evidence>
<keyword evidence="5" id="KW-0297">G-protein coupled receptor</keyword>
<feature type="transmembrane region" description="Helical" evidence="10">
    <location>
        <begin position="152"/>
        <end position="175"/>
    </location>
</feature>
<evidence type="ECO:0000256" key="1">
    <source>
        <dbReference type="ARBA" id="ARBA00004141"/>
    </source>
</evidence>
<dbReference type="CDD" id="cd00637">
    <property type="entry name" value="7tm_classA_rhodopsin-like"/>
    <property type="match status" value="1"/>
</dbReference>
<sequence>MEHILLSMMAVQNYEADSIADTPYMMQNMIATFFFIAYFFLVVVSICGSVTIIFLVLRYRNLRSRPINFYYVNMAFADLFLASLGAPFRALYYLNMRWTLGPFMCHWFEFAENLGYFVHVYSLTVASFLILQDVSAIRRSCLRNENMAKSTCLRSYAVGSFGIWSFGILACVPYSTFRNYMREQCIVSDRNFFVLPEKLFGPFVLIVVPVSVTIIAILLIICCACSARRIETTYHEHVLLRTQKSTRHVSLLMLIYILCQIPYFALKWLSLKGLAQHDTLQFCAAGLRLSAVCFSTAFFCYISDEKVLYNVRHVMAEKENVVNKPKSKSRGGTGGKPRALADKIPLRSVSDNQYQPPAGQSEFRQDDCYARNNPNTLLMQHATSSSTYDSGSFNERHKTVSRTVARRHHGNGDDLTLPLRREQPETYV</sequence>
<evidence type="ECO:0000256" key="8">
    <source>
        <dbReference type="ARBA" id="ARBA00023224"/>
    </source>
</evidence>
<feature type="transmembrane region" description="Helical" evidence="10">
    <location>
        <begin position="285"/>
        <end position="302"/>
    </location>
</feature>
<dbReference type="PROSITE" id="PS50262">
    <property type="entry name" value="G_PROTEIN_RECEP_F1_2"/>
    <property type="match status" value="1"/>
</dbReference>
<dbReference type="SUPFAM" id="SSF81321">
    <property type="entry name" value="Family A G protein-coupled receptor-like"/>
    <property type="match status" value="1"/>
</dbReference>
<dbReference type="RefSeq" id="XP_022655405.1">
    <property type="nucleotide sequence ID" value="XM_022799670.1"/>
</dbReference>
<dbReference type="AlphaFoldDB" id="A0A7M7K495"/>
<evidence type="ECO:0000256" key="10">
    <source>
        <dbReference type="SAM" id="Phobius"/>
    </source>
</evidence>
<dbReference type="PANTHER" id="PTHR45695:SF9">
    <property type="entry name" value="LEUCOKININ RECEPTOR"/>
    <property type="match status" value="1"/>
</dbReference>
<dbReference type="EnsemblMetazoa" id="XM_022799665">
    <property type="protein sequence ID" value="XP_022655400"/>
    <property type="gene ID" value="LOC111248002"/>
</dbReference>
<evidence type="ECO:0000313" key="13">
    <source>
        <dbReference type="Proteomes" id="UP000594260"/>
    </source>
</evidence>
<evidence type="ECO:0000259" key="11">
    <source>
        <dbReference type="PROSITE" id="PS50262"/>
    </source>
</evidence>
<keyword evidence="7" id="KW-0675">Receptor</keyword>